<comment type="caution">
    <text evidence="8">The sequence shown here is derived from an EMBL/GenBank/DDBJ whole genome shotgun (WGS) entry which is preliminary data.</text>
</comment>
<accession>A0A8X6N628</accession>
<dbReference type="PANTHER" id="PTHR16172:SF30">
    <property type="entry name" value="SUGAR BABY, ISOFORM C"/>
    <property type="match status" value="1"/>
</dbReference>
<feature type="transmembrane region" description="Helical" evidence="6">
    <location>
        <begin position="326"/>
        <end position="346"/>
    </location>
</feature>
<evidence type="ECO:0000259" key="7">
    <source>
        <dbReference type="Pfam" id="PF12832"/>
    </source>
</evidence>
<dbReference type="OrthoDB" id="515887at2759"/>
<evidence type="ECO:0000256" key="5">
    <source>
        <dbReference type="ARBA" id="ARBA00023136"/>
    </source>
</evidence>
<evidence type="ECO:0000256" key="4">
    <source>
        <dbReference type="ARBA" id="ARBA00022989"/>
    </source>
</evidence>
<organism evidence="8 9">
    <name type="scientific">Nephila pilipes</name>
    <name type="common">Giant wood spider</name>
    <name type="synonym">Nephila maculata</name>
    <dbReference type="NCBI Taxonomy" id="299642"/>
    <lineage>
        <taxon>Eukaryota</taxon>
        <taxon>Metazoa</taxon>
        <taxon>Ecdysozoa</taxon>
        <taxon>Arthropoda</taxon>
        <taxon>Chelicerata</taxon>
        <taxon>Arachnida</taxon>
        <taxon>Araneae</taxon>
        <taxon>Araneomorphae</taxon>
        <taxon>Entelegynae</taxon>
        <taxon>Araneoidea</taxon>
        <taxon>Nephilidae</taxon>
        <taxon>Nephila</taxon>
    </lineage>
</organism>
<proteinExistence type="inferred from homology"/>
<feature type="transmembrane region" description="Helical" evidence="6">
    <location>
        <begin position="466"/>
        <end position="489"/>
    </location>
</feature>
<dbReference type="PANTHER" id="PTHR16172">
    <property type="entry name" value="MAJOR FACILITATOR SUPERFAMILY DOMAIN-CONTAINING PROTEIN 6-LIKE"/>
    <property type="match status" value="1"/>
</dbReference>
<comment type="subcellular location">
    <subcellularLocation>
        <location evidence="1">Membrane</location>
        <topology evidence="1">Multi-pass membrane protein</topology>
    </subcellularLocation>
</comment>
<dbReference type="Proteomes" id="UP000887013">
    <property type="component" value="Unassembled WGS sequence"/>
</dbReference>
<name>A0A8X6N628_NEPPI</name>
<feature type="transmembrane region" description="Helical" evidence="6">
    <location>
        <begin position="102"/>
        <end position="121"/>
    </location>
</feature>
<reference evidence="8" key="1">
    <citation type="submission" date="2020-08" db="EMBL/GenBank/DDBJ databases">
        <title>Multicomponent nature underlies the extraordinary mechanical properties of spider dragline silk.</title>
        <authorList>
            <person name="Kono N."/>
            <person name="Nakamura H."/>
            <person name="Mori M."/>
            <person name="Yoshida Y."/>
            <person name="Ohtoshi R."/>
            <person name="Malay A.D."/>
            <person name="Moran D.A.P."/>
            <person name="Tomita M."/>
            <person name="Numata K."/>
            <person name="Arakawa K."/>
        </authorList>
    </citation>
    <scope>NUCLEOTIDE SEQUENCE</scope>
</reference>
<evidence type="ECO:0000313" key="8">
    <source>
        <dbReference type="EMBL" id="GFS95928.1"/>
    </source>
</evidence>
<dbReference type="Gene3D" id="1.20.1250.20">
    <property type="entry name" value="MFS general substrate transporter like domains"/>
    <property type="match status" value="3"/>
</dbReference>
<keyword evidence="3 6" id="KW-0812">Transmembrane</keyword>
<keyword evidence="5 6" id="KW-0472">Membrane</keyword>
<evidence type="ECO:0000313" key="9">
    <source>
        <dbReference type="Proteomes" id="UP000887013"/>
    </source>
</evidence>
<feature type="transmembrane region" description="Helical" evidence="6">
    <location>
        <begin position="43"/>
        <end position="61"/>
    </location>
</feature>
<evidence type="ECO:0000256" key="3">
    <source>
        <dbReference type="ARBA" id="ARBA00022692"/>
    </source>
</evidence>
<dbReference type="EMBL" id="BMAW01054336">
    <property type="protein sequence ID" value="GFS95928.1"/>
    <property type="molecule type" value="Genomic_DNA"/>
</dbReference>
<dbReference type="InterPro" id="IPR024989">
    <property type="entry name" value="MFS_assoc_dom"/>
</dbReference>
<dbReference type="InterPro" id="IPR051717">
    <property type="entry name" value="MFS_MFSD6"/>
</dbReference>
<comment type="similarity">
    <text evidence="2">Belongs to the major facilitator superfamily. MFSD6 family.</text>
</comment>
<dbReference type="GO" id="GO:0016020">
    <property type="term" value="C:membrane"/>
    <property type="evidence" value="ECO:0007669"/>
    <property type="project" value="UniProtKB-SubCell"/>
</dbReference>
<feature type="transmembrane region" description="Helical" evidence="6">
    <location>
        <begin position="367"/>
        <end position="384"/>
    </location>
</feature>
<keyword evidence="4 6" id="KW-1133">Transmembrane helix</keyword>
<dbReference type="Pfam" id="PF12832">
    <property type="entry name" value="MFS_1_like"/>
    <property type="match status" value="1"/>
</dbReference>
<feature type="transmembrane region" description="Helical" evidence="6">
    <location>
        <begin position="592"/>
        <end position="613"/>
    </location>
</feature>
<protein>
    <submittedName>
        <fullName evidence="8">Major facilitator superfamily domain-containing protein 6</fullName>
    </submittedName>
</protein>
<sequence length="628" mass="70662">MTTEKNGKSLDVYVIPTESSEQLLKTKSFWHIDKQMIRFKLHFFLYIGGFAAANPYVIVFGKERIGLSASSLGSVLIAQFFIIIFTKPMIGYIADYFNRVKTIICVLTIITALSYFLLLPIPKIDRDETRSSTDLKENHFHTMNLCHKNRDIMALTENRTKFTLRESLELNFTESQTESKQCSLCSLDIESCLKKCMKVKLHEYFFIVTATEANSVNVFEETSFNKQQLALFCDQDASFSLNLCSYHHNSSCQNCSDEHTEMICANLIEINGENYQINSSHLCSLLPEGLRSMFVMCSDGNSSINGFLDTSISERDSVSDFVTYQFWLFAIIFSVGSICANSIFTLSDTACCETVQKTGAEFGKQRLWGAIGWGAVAPIGGFINDYTKGFFASWCLMGIMWLFSIWNICKLDLVKPHFSKNILSDVGTVLRSKEFIAFEIVIFINGVGAGMIWFYLILFLTSIGGSKLLCGLCLTIQSFVGSIPFMFFSGWIIRKIGLFQVCMTALFTYVVRFFWYSQLHNPWFALPIEWTHGLTYGLLYTALASYGKLSSKPGTEATTQSIIFTTHEGLGCGLGCVLAGIGFDYVGGHRTFFITSMYYACGLALSIILCFAIRRQKGKIQVTSTEQQ</sequence>
<feature type="domain" description="Major facilitator superfamily associated" evidence="7">
    <location>
        <begin position="37"/>
        <end position="592"/>
    </location>
</feature>
<evidence type="ECO:0000256" key="2">
    <source>
        <dbReference type="ARBA" id="ARBA00005241"/>
    </source>
</evidence>
<feature type="transmembrane region" description="Helical" evidence="6">
    <location>
        <begin position="67"/>
        <end position="90"/>
    </location>
</feature>
<dbReference type="AlphaFoldDB" id="A0A8X6N628"/>
<gene>
    <name evidence="8" type="primary">NCL1_31512</name>
    <name evidence="8" type="ORF">NPIL_109671</name>
</gene>
<feature type="transmembrane region" description="Helical" evidence="6">
    <location>
        <begin position="496"/>
        <end position="515"/>
    </location>
</feature>
<keyword evidence="9" id="KW-1185">Reference proteome</keyword>
<dbReference type="SUPFAM" id="SSF103473">
    <property type="entry name" value="MFS general substrate transporter"/>
    <property type="match status" value="1"/>
</dbReference>
<feature type="transmembrane region" description="Helical" evidence="6">
    <location>
        <begin position="435"/>
        <end position="460"/>
    </location>
</feature>
<evidence type="ECO:0000256" key="6">
    <source>
        <dbReference type="SAM" id="Phobius"/>
    </source>
</evidence>
<dbReference type="InterPro" id="IPR036259">
    <property type="entry name" value="MFS_trans_sf"/>
</dbReference>
<evidence type="ECO:0000256" key="1">
    <source>
        <dbReference type="ARBA" id="ARBA00004141"/>
    </source>
</evidence>
<feature type="transmembrane region" description="Helical" evidence="6">
    <location>
        <begin position="390"/>
        <end position="414"/>
    </location>
</feature>